<keyword evidence="3" id="KW-1185">Reference proteome</keyword>
<name>A0AAV7RUN7_PLEWA</name>
<protein>
    <submittedName>
        <fullName evidence="2">Uncharacterized protein</fullName>
    </submittedName>
</protein>
<accession>A0AAV7RUN7</accession>
<organism evidence="2 3">
    <name type="scientific">Pleurodeles waltl</name>
    <name type="common">Iberian ribbed newt</name>
    <dbReference type="NCBI Taxonomy" id="8319"/>
    <lineage>
        <taxon>Eukaryota</taxon>
        <taxon>Metazoa</taxon>
        <taxon>Chordata</taxon>
        <taxon>Craniata</taxon>
        <taxon>Vertebrata</taxon>
        <taxon>Euteleostomi</taxon>
        <taxon>Amphibia</taxon>
        <taxon>Batrachia</taxon>
        <taxon>Caudata</taxon>
        <taxon>Salamandroidea</taxon>
        <taxon>Salamandridae</taxon>
        <taxon>Pleurodelinae</taxon>
        <taxon>Pleurodeles</taxon>
    </lineage>
</organism>
<reference evidence="2" key="1">
    <citation type="journal article" date="2022" name="bioRxiv">
        <title>Sequencing and chromosome-scale assembly of the giantPleurodeles waltlgenome.</title>
        <authorList>
            <person name="Brown T."/>
            <person name="Elewa A."/>
            <person name="Iarovenko S."/>
            <person name="Subramanian E."/>
            <person name="Araus A.J."/>
            <person name="Petzold A."/>
            <person name="Susuki M."/>
            <person name="Suzuki K.-i.T."/>
            <person name="Hayashi T."/>
            <person name="Toyoda A."/>
            <person name="Oliveira C."/>
            <person name="Osipova E."/>
            <person name="Leigh N.D."/>
            <person name="Simon A."/>
            <person name="Yun M.H."/>
        </authorList>
    </citation>
    <scope>NUCLEOTIDE SEQUENCE</scope>
    <source>
        <strain evidence="2">20211129_DDA</strain>
        <tissue evidence="2">Liver</tissue>
    </source>
</reference>
<feature type="region of interest" description="Disordered" evidence="1">
    <location>
        <begin position="1"/>
        <end position="29"/>
    </location>
</feature>
<evidence type="ECO:0000313" key="2">
    <source>
        <dbReference type="EMBL" id="KAJ1155215.1"/>
    </source>
</evidence>
<dbReference type="AlphaFoldDB" id="A0AAV7RUN7"/>
<sequence>MVGETLLGLPNHGKEEKQKEEPGGSRQCPHETAAISHLAYLLRVAGGKEKAWYLKAAVCVLMGQLLSSALSLWPESSPAARAGCDSGAPRQVPVGVPVKLSSVLLALGAPQRERLVQSSLSRAPGAPPRT</sequence>
<evidence type="ECO:0000256" key="1">
    <source>
        <dbReference type="SAM" id="MobiDB-lite"/>
    </source>
</evidence>
<dbReference type="EMBL" id="JANPWB010000009">
    <property type="protein sequence ID" value="KAJ1155215.1"/>
    <property type="molecule type" value="Genomic_DNA"/>
</dbReference>
<gene>
    <name evidence="2" type="ORF">NDU88_007950</name>
</gene>
<comment type="caution">
    <text evidence="2">The sequence shown here is derived from an EMBL/GenBank/DDBJ whole genome shotgun (WGS) entry which is preliminary data.</text>
</comment>
<proteinExistence type="predicted"/>
<dbReference type="Proteomes" id="UP001066276">
    <property type="component" value="Chromosome 5"/>
</dbReference>
<feature type="compositionally biased region" description="Basic and acidic residues" evidence="1">
    <location>
        <begin position="12"/>
        <end position="23"/>
    </location>
</feature>
<evidence type="ECO:0000313" key="3">
    <source>
        <dbReference type="Proteomes" id="UP001066276"/>
    </source>
</evidence>